<evidence type="ECO:0000256" key="4">
    <source>
        <dbReference type="ARBA" id="ARBA00022741"/>
    </source>
</evidence>
<dbReference type="PANTHER" id="PTHR30580">
    <property type="entry name" value="PRIMOSOMAL PROTEIN N"/>
    <property type="match status" value="1"/>
</dbReference>
<dbReference type="PROSITE" id="PS51192">
    <property type="entry name" value="HELICASE_ATP_BIND_1"/>
    <property type="match status" value="1"/>
</dbReference>
<dbReference type="InterPro" id="IPR005259">
    <property type="entry name" value="PriA"/>
</dbReference>
<evidence type="ECO:0000256" key="2">
    <source>
        <dbReference type="ARBA" id="ARBA00022705"/>
    </source>
</evidence>
<dbReference type="PROSITE" id="PS51194">
    <property type="entry name" value="HELICASE_CTER"/>
    <property type="match status" value="1"/>
</dbReference>
<evidence type="ECO:0000313" key="16">
    <source>
        <dbReference type="Proteomes" id="UP000070427"/>
    </source>
</evidence>
<evidence type="ECO:0000256" key="11">
    <source>
        <dbReference type="ARBA" id="ARBA00048988"/>
    </source>
</evidence>
<dbReference type="Pfam" id="PF04851">
    <property type="entry name" value="ResIII"/>
    <property type="match status" value="1"/>
</dbReference>
<dbReference type="PANTHER" id="PTHR30580:SF0">
    <property type="entry name" value="PRIMOSOMAL PROTEIN N"/>
    <property type="match status" value="1"/>
</dbReference>
<feature type="domain" description="Helicase C-terminal" evidence="14">
    <location>
        <begin position="422"/>
        <end position="657"/>
    </location>
</feature>
<dbReference type="FunFam" id="3.40.50.300:FF:000489">
    <property type="entry name" value="Primosome assembly protein PriA"/>
    <property type="match status" value="1"/>
</dbReference>
<dbReference type="GO" id="GO:0006270">
    <property type="term" value="P:DNA replication initiation"/>
    <property type="evidence" value="ECO:0007669"/>
    <property type="project" value="TreeGrafter"/>
</dbReference>
<dbReference type="Pfam" id="PF01978">
    <property type="entry name" value="TrmB"/>
    <property type="match status" value="1"/>
</dbReference>
<dbReference type="OrthoDB" id="9759544at2"/>
<comment type="similarity">
    <text evidence="12">Belongs to the helicase family. PriA subfamily.</text>
</comment>
<reference evidence="15 16" key="1">
    <citation type="submission" date="2015-12" db="EMBL/GenBank/DDBJ databases">
        <title>Draft genome sequnece of Fervidicola ferrireducens strain Y170.</title>
        <authorList>
            <person name="Patel B.K."/>
        </authorList>
    </citation>
    <scope>NUCLEOTIDE SEQUENCE [LARGE SCALE GENOMIC DNA]</scope>
    <source>
        <strain evidence="15 16">Y170</strain>
    </source>
</reference>
<dbReference type="SMART" id="SM00487">
    <property type="entry name" value="DEXDc"/>
    <property type="match status" value="1"/>
</dbReference>
<dbReference type="Pfam" id="PF18319">
    <property type="entry name" value="Zn_ribbon_PriA"/>
    <property type="match status" value="1"/>
</dbReference>
<evidence type="ECO:0000256" key="9">
    <source>
        <dbReference type="ARBA" id="ARBA00023125"/>
    </source>
</evidence>
<dbReference type="AlphaFoldDB" id="A0A140L4T1"/>
<dbReference type="GO" id="GO:0016887">
    <property type="term" value="F:ATP hydrolysis activity"/>
    <property type="evidence" value="ECO:0007669"/>
    <property type="project" value="RHEA"/>
</dbReference>
<keyword evidence="3 12" id="KW-0479">Metal-binding</keyword>
<dbReference type="GO" id="GO:0003677">
    <property type="term" value="F:DNA binding"/>
    <property type="evidence" value="ECO:0007669"/>
    <property type="project" value="UniProtKB-UniRule"/>
</dbReference>
<protein>
    <recommendedName>
        <fullName evidence="12">Replication restart protein PriA</fullName>
    </recommendedName>
    <alternativeName>
        <fullName evidence="12">ATP-dependent DNA helicase PriA</fullName>
        <ecNumber evidence="12">5.6.2.4</ecNumber>
    </alternativeName>
    <alternativeName>
        <fullName evidence="12">DNA 3'-5' helicase PriA</fullName>
    </alternativeName>
</protein>
<dbReference type="FunCoup" id="A0A140L4T1">
    <property type="interactions" value="402"/>
</dbReference>
<keyword evidence="16" id="KW-1185">Reference proteome</keyword>
<dbReference type="GO" id="GO:0006310">
    <property type="term" value="P:DNA recombination"/>
    <property type="evidence" value="ECO:0007669"/>
    <property type="project" value="InterPro"/>
</dbReference>
<comment type="caution">
    <text evidence="15">The sequence shown here is derived from an EMBL/GenBank/DDBJ whole genome shotgun (WGS) entry which is preliminary data.</text>
</comment>
<dbReference type="SMART" id="SM00490">
    <property type="entry name" value="HELICc"/>
    <property type="match status" value="1"/>
</dbReference>
<dbReference type="SUPFAM" id="SSF52540">
    <property type="entry name" value="P-loop containing nucleoside triphosphate hydrolases"/>
    <property type="match status" value="2"/>
</dbReference>
<comment type="subunit">
    <text evidence="12">Component of the replication restart primosome.</text>
</comment>
<dbReference type="InterPro" id="IPR041236">
    <property type="entry name" value="PriA_C"/>
</dbReference>
<evidence type="ECO:0000259" key="14">
    <source>
        <dbReference type="PROSITE" id="PS51194"/>
    </source>
</evidence>
<accession>A0A140L4T1</accession>
<evidence type="ECO:0000256" key="10">
    <source>
        <dbReference type="ARBA" id="ARBA00023235"/>
    </source>
</evidence>
<dbReference type="InterPro" id="IPR001650">
    <property type="entry name" value="Helicase_C-like"/>
</dbReference>
<keyword evidence="7 12" id="KW-0862">Zinc</keyword>
<dbReference type="InterPro" id="IPR040498">
    <property type="entry name" value="PriA_CRR"/>
</dbReference>
<dbReference type="InterPro" id="IPR002831">
    <property type="entry name" value="Tscrpt_reg_TrmB_N"/>
</dbReference>
<dbReference type="CDD" id="cd17929">
    <property type="entry name" value="DEXHc_priA"/>
    <property type="match status" value="1"/>
</dbReference>
<dbReference type="PATRIC" id="fig|520764.3.peg.1972"/>
<evidence type="ECO:0000256" key="6">
    <source>
        <dbReference type="ARBA" id="ARBA00022806"/>
    </source>
</evidence>
<name>A0A140L4T1_9FIRM</name>
<dbReference type="Pfam" id="PF00271">
    <property type="entry name" value="Helicase_C"/>
    <property type="match status" value="1"/>
</dbReference>
<feature type="binding site" evidence="12">
    <location>
        <position position="453"/>
    </location>
    <ligand>
        <name>Zn(2+)</name>
        <dbReference type="ChEBI" id="CHEBI:29105"/>
        <label>2</label>
    </ligand>
</feature>
<evidence type="ECO:0000313" key="15">
    <source>
        <dbReference type="EMBL" id="KXG75556.1"/>
    </source>
</evidence>
<keyword evidence="8 12" id="KW-0067">ATP-binding</keyword>
<comment type="catalytic activity">
    <reaction evidence="11 12">
        <text>ATP + H2O = ADP + phosphate + H(+)</text>
        <dbReference type="Rhea" id="RHEA:13065"/>
        <dbReference type="ChEBI" id="CHEBI:15377"/>
        <dbReference type="ChEBI" id="CHEBI:15378"/>
        <dbReference type="ChEBI" id="CHEBI:30616"/>
        <dbReference type="ChEBI" id="CHEBI:43474"/>
        <dbReference type="ChEBI" id="CHEBI:456216"/>
        <dbReference type="EC" id="5.6.2.4"/>
    </reaction>
</comment>
<dbReference type="Pfam" id="PF17764">
    <property type="entry name" value="PriA_3primeBD"/>
    <property type="match status" value="1"/>
</dbReference>
<dbReference type="InterPro" id="IPR014001">
    <property type="entry name" value="Helicase_ATP-bd"/>
</dbReference>
<dbReference type="EMBL" id="LOED01000025">
    <property type="protein sequence ID" value="KXG75556.1"/>
    <property type="molecule type" value="Genomic_DNA"/>
</dbReference>
<dbReference type="InterPro" id="IPR006935">
    <property type="entry name" value="Helicase/UvrB_N"/>
</dbReference>
<dbReference type="InParanoid" id="A0A140L4T1"/>
<dbReference type="SUPFAM" id="SSF46785">
    <property type="entry name" value="Winged helix' DNA-binding domain"/>
    <property type="match status" value="1"/>
</dbReference>
<dbReference type="GO" id="GO:1990077">
    <property type="term" value="C:primosome complex"/>
    <property type="evidence" value="ECO:0007669"/>
    <property type="project" value="UniProtKB-UniRule"/>
</dbReference>
<dbReference type="InterPro" id="IPR042115">
    <property type="entry name" value="PriA_3primeBD_sf"/>
</dbReference>
<keyword evidence="10 12" id="KW-0413">Isomerase</keyword>
<feature type="binding site" evidence="12">
    <location>
        <position position="441"/>
    </location>
    <ligand>
        <name>Zn(2+)</name>
        <dbReference type="ChEBI" id="CHEBI:29105"/>
        <label>1</label>
    </ligand>
</feature>
<feature type="binding site" evidence="12">
    <location>
        <position position="481"/>
    </location>
    <ligand>
        <name>Zn(2+)</name>
        <dbReference type="ChEBI" id="CHEBI:29105"/>
        <label>1</label>
    </ligand>
</feature>
<dbReference type="HAMAP" id="MF_00983">
    <property type="entry name" value="PriA"/>
    <property type="match status" value="1"/>
</dbReference>
<feature type="binding site" evidence="12">
    <location>
        <position position="468"/>
    </location>
    <ligand>
        <name>Zn(2+)</name>
        <dbReference type="ChEBI" id="CHEBI:29105"/>
        <label>2</label>
    </ligand>
</feature>
<keyword evidence="4 12" id="KW-0547">Nucleotide-binding</keyword>
<gene>
    <name evidence="12 15" type="primary">priA</name>
    <name evidence="15" type="ORF">AN618_18340</name>
</gene>
<sequence>MNELAEVAVDAKHPAIKGEYYYIVPEHLKEKIQVGSRVRVPFNNKTVDGVVIRFLKKEDANCDFCLKEISAVDERFVLPQFMLELAGRLAEYYAANIIDFLKLMLPPDVGLPKESLYSVAEAGKIESFRSEIQKEVFRVVRDAGSITSEDISKILGLPHSKVKGALSSLMKKGFVKREFRVKIENPSYREDSPKAFFPRLTFEQAKALNEIKRNMEEENKPVLLFGITGSGKTEVYIKAIENVLAKGKKALVLVPEISLTPQMTERFHERFPGKVAVLHSRLSDGERFREWYRVYKGDADITIGARSAVFAPIRDLGLIIVDEEHESSYKQMEFPFYDARQVVRFRAEIQGAAVVYGSATPSVESFYKAIKGEFALLKLTRRVTGKPLPPIEIVDMREELKSGNKHIFSRKLCSEMDSALSRGEQVILFLNRRGHSTFVLCRDCGYVLKCPHCDISLTYHMSDKKGKCHYCGFQVDAPDTCPKCDSRNIRYFGAGTEKVEQEIKSRYPGVKVIRVDADSTSRKGALEKMLWEFKSGKAQVLVGTQSIAKGLDFPRVSLVGIIAADVTLNLPDFRAGERTFQLISQVAGRAGRGDIPGRVIVQTYCPESLAIKAACQYKFKDFYKEELINRKKFEYPPFYFLMNLTFTGTDLAQVEAAAFKVKKILEEKVPQVKILGPIPAPRFKVKDNFRYNILLKSSKQESLIKAGDILKNLKGFDRKVYLSWDMDPQDLM</sequence>
<dbReference type="GO" id="GO:0008270">
    <property type="term" value="F:zinc ion binding"/>
    <property type="evidence" value="ECO:0007669"/>
    <property type="project" value="UniProtKB-UniRule"/>
</dbReference>
<comment type="cofactor">
    <cofactor evidence="12">
        <name>Zn(2+)</name>
        <dbReference type="ChEBI" id="CHEBI:29105"/>
    </cofactor>
    <text evidence="12">Binds 2 zinc ions per subunit.</text>
</comment>
<dbReference type="Gene3D" id="3.40.50.300">
    <property type="entry name" value="P-loop containing nucleotide triphosphate hydrolases"/>
    <property type="match status" value="2"/>
</dbReference>
<feature type="binding site" evidence="12">
    <location>
        <position position="444"/>
    </location>
    <ligand>
        <name>Zn(2+)</name>
        <dbReference type="ChEBI" id="CHEBI:29105"/>
        <label>1</label>
    </ligand>
</feature>
<dbReference type="CDD" id="cd18804">
    <property type="entry name" value="SF2_C_priA"/>
    <property type="match status" value="1"/>
</dbReference>
<keyword evidence="5 12" id="KW-0378">Hydrolase</keyword>
<comment type="function">
    <text evidence="12">Initiates the restart of stalled replication forks, which reloads the replicative helicase on sites other than the origin of replication. Recognizes and binds to abandoned replication forks and remodels them to uncover a helicase loading site. Promotes assembly of the primosome at these replication forks.</text>
</comment>
<dbReference type="GO" id="GO:0006269">
    <property type="term" value="P:DNA replication, synthesis of primer"/>
    <property type="evidence" value="ECO:0007669"/>
    <property type="project" value="UniProtKB-KW"/>
</dbReference>
<evidence type="ECO:0000256" key="12">
    <source>
        <dbReference type="HAMAP-Rule" id="MF_00983"/>
    </source>
</evidence>
<dbReference type="Gene3D" id="3.40.1440.60">
    <property type="entry name" value="PriA, 3(prime) DNA-binding domain"/>
    <property type="match status" value="1"/>
</dbReference>
<dbReference type="RefSeq" id="WP_066354156.1">
    <property type="nucleotide sequence ID" value="NZ_LOED01000025.1"/>
</dbReference>
<dbReference type="Proteomes" id="UP000070427">
    <property type="component" value="Unassembled WGS sequence"/>
</dbReference>
<feature type="domain" description="Helicase ATP-binding" evidence="13">
    <location>
        <begin position="213"/>
        <end position="379"/>
    </location>
</feature>
<evidence type="ECO:0000259" key="13">
    <source>
        <dbReference type="PROSITE" id="PS51192"/>
    </source>
</evidence>
<evidence type="ECO:0000256" key="8">
    <source>
        <dbReference type="ARBA" id="ARBA00022840"/>
    </source>
</evidence>
<keyword evidence="2 12" id="KW-0235">DNA replication</keyword>
<feature type="binding site" evidence="12">
    <location>
        <position position="450"/>
    </location>
    <ligand>
        <name>Zn(2+)</name>
        <dbReference type="ChEBI" id="CHEBI:29105"/>
        <label>2</label>
    </ligand>
</feature>
<feature type="binding site" evidence="12">
    <location>
        <position position="484"/>
    </location>
    <ligand>
        <name>Zn(2+)</name>
        <dbReference type="ChEBI" id="CHEBI:29105"/>
        <label>1</label>
    </ligand>
</feature>
<evidence type="ECO:0000256" key="7">
    <source>
        <dbReference type="ARBA" id="ARBA00022833"/>
    </source>
</evidence>
<dbReference type="InterPro" id="IPR041222">
    <property type="entry name" value="PriA_3primeBD"/>
</dbReference>
<keyword evidence="1 12" id="KW-0639">Primosome</keyword>
<feature type="binding site" evidence="12">
    <location>
        <position position="471"/>
    </location>
    <ligand>
        <name>Zn(2+)</name>
        <dbReference type="ChEBI" id="CHEBI:29105"/>
        <label>2</label>
    </ligand>
</feature>
<keyword evidence="6 12" id="KW-0347">Helicase</keyword>
<comment type="catalytic activity">
    <reaction evidence="12">
        <text>Couples ATP hydrolysis with the unwinding of duplex DNA by translocating in the 3'-5' direction.</text>
        <dbReference type="EC" id="5.6.2.4"/>
    </reaction>
</comment>
<evidence type="ECO:0000256" key="5">
    <source>
        <dbReference type="ARBA" id="ARBA00022801"/>
    </source>
</evidence>
<dbReference type="EC" id="5.6.2.4" evidence="12"/>
<dbReference type="STRING" id="520764.AN618_18340"/>
<dbReference type="GO" id="GO:0006302">
    <property type="term" value="P:double-strand break repair"/>
    <property type="evidence" value="ECO:0007669"/>
    <property type="project" value="InterPro"/>
</dbReference>
<dbReference type="GO" id="GO:0043138">
    <property type="term" value="F:3'-5' DNA helicase activity"/>
    <property type="evidence" value="ECO:0007669"/>
    <property type="project" value="UniProtKB-EC"/>
</dbReference>
<organism evidence="15 16">
    <name type="scientific">Fervidicola ferrireducens</name>
    <dbReference type="NCBI Taxonomy" id="520764"/>
    <lineage>
        <taxon>Bacteria</taxon>
        <taxon>Bacillati</taxon>
        <taxon>Bacillota</taxon>
        <taxon>Clostridia</taxon>
        <taxon>Thermosediminibacterales</taxon>
        <taxon>Thermosediminibacteraceae</taxon>
        <taxon>Fervidicola</taxon>
    </lineage>
</organism>
<dbReference type="GO" id="GO:0005524">
    <property type="term" value="F:ATP binding"/>
    <property type="evidence" value="ECO:0007669"/>
    <property type="project" value="UniProtKB-UniRule"/>
</dbReference>
<evidence type="ECO:0000256" key="1">
    <source>
        <dbReference type="ARBA" id="ARBA00022515"/>
    </source>
</evidence>
<proteinExistence type="inferred from homology"/>
<dbReference type="InterPro" id="IPR036390">
    <property type="entry name" value="WH_DNA-bd_sf"/>
</dbReference>
<dbReference type="Pfam" id="PF18074">
    <property type="entry name" value="PriA_C"/>
    <property type="match status" value="1"/>
</dbReference>
<dbReference type="NCBIfam" id="TIGR00595">
    <property type="entry name" value="priA"/>
    <property type="match status" value="1"/>
</dbReference>
<keyword evidence="9 12" id="KW-0238">DNA-binding</keyword>
<dbReference type="InterPro" id="IPR027417">
    <property type="entry name" value="P-loop_NTPase"/>
</dbReference>
<evidence type="ECO:0000256" key="3">
    <source>
        <dbReference type="ARBA" id="ARBA00022723"/>
    </source>
</evidence>